<dbReference type="Pfam" id="PF05016">
    <property type="entry name" value="ParE_toxin"/>
    <property type="match status" value="1"/>
</dbReference>
<comment type="caution">
    <text evidence="2">The sequence shown here is derived from an EMBL/GenBank/DDBJ whole genome shotgun (WGS) entry which is preliminary data.</text>
</comment>
<gene>
    <name evidence="2" type="ORF">DW747_03325</name>
</gene>
<evidence type="ECO:0000313" key="3">
    <source>
        <dbReference type="Proteomes" id="UP000261231"/>
    </source>
</evidence>
<dbReference type="Gene3D" id="3.30.2310.20">
    <property type="entry name" value="RelE-like"/>
    <property type="match status" value="1"/>
</dbReference>
<evidence type="ECO:0000313" key="2">
    <source>
        <dbReference type="EMBL" id="RGC50417.1"/>
    </source>
</evidence>
<keyword evidence="1" id="KW-1277">Toxin-antitoxin system</keyword>
<evidence type="ECO:0000256" key="1">
    <source>
        <dbReference type="ARBA" id="ARBA00022649"/>
    </source>
</evidence>
<organism evidence="2 3">
    <name type="scientific">Coprococcus catus</name>
    <dbReference type="NCBI Taxonomy" id="116085"/>
    <lineage>
        <taxon>Bacteria</taxon>
        <taxon>Bacillati</taxon>
        <taxon>Bacillota</taxon>
        <taxon>Clostridia</taxon>
        <taxon>Lachnospirales</taxon>
        <taxon>Lachnospiraceae</taxon>
        <taxon>Coprococcus</taxon>
    </lineage>
</organism>
<dbReference type="AlphaFoldDB" id="A0A3E2XQR9"/>
<dbReference type="OrthoDB" id="9806083at2"/>
<dbReference type="RefSeq" id="WP_117538970.1">
    <property type="nucleotide sequence ID" value="NZ_QVFD01000002.1"/>
</dbReference>
<reference evidence="2 3" key="1">
    <citation type="submission" date="2018-08" db="EMBL/GenBank/DDBJ databases">
        <title>A genome reference for cultivated species of the human gut microbiota.</title>
        <authorList>
            <person name="Zou Y."/>
            <person name="Xue W."/>
            <person name="Luo G."/>
        </authorList>
    </citation>
    <scope>NUCLEOTIDE SEQUENCE [LARGE SCALE GENOMIC DNA]</scope>
    <source>
        <strain evidence="2 3">AM28-39</strain>
    </source>
</reference>
<accession>A0A3E2XQR9</accession>
<dbReference type="Proteomes" id="UP000261231">
    <property type="component" value="Unassembled WGS sequence"/>
</dbReference>
<protein>
    <submittedName>
        <fullName evidence="2">Type II toxin-antitoxin system RelE/ParE family toxin</fullName>
    </submittedName>
</protein>
<keyword evidence="3" id="KW-1185">Reference proteome</keyword>
<sequence>MKKILYSPNAIEKLQKIKWNIRVKYGVQISNRIIKNILSAIKELRIYENKGSSVARMTGIPCEYRMIFTEHNYVFYKIEKMSILIIDIYNEREDFMWQLFGIKTTSDEIQDYWNE</sequence>
<proteinExistence type="predicted"/>
<dbReference type="InterPro" id="IPR035093">
    <property type="entry name" value="RelE/ParE_toxin_dom_sf"/>
</dbReference>
<dbReference type="InterPro" id="IPR007712">
    <property type="entry name" value="RelE/ParE_toxin"/>
</dbReference>
<name>A0A3E2XQR9_9FIRM</name>
<dbReference type="EMBL" id="QVFD01000002">
    <property type="protein sequence ID" value="RGC50417.1"/>
    <property type="molecule type" value="Genomic_DNA"/>
</dbReference>